<dbReference type="AlphaFoldDB" id="A0A1I0QQT4"/>
<sequence>MNGSIKTKEKHYKFSDEAFEAKFAQKTLSAVHFTHEAHLRLAWIHLQKYGLQKAQEHLTEQIKAYAENLGIYDKYNETVTIAAIRMVEHFRLRKPTGSFLELLAEFPQMKTDFKTLLESHYSFDVFKNKEARARFIEPDLLPFD</sequence>
<protein>
    <submittedName>
        <fullName evidence="1">Uncharacterized protein</fullName>
    </submittedName>
</protein>
<accession>A0A1I0QQT4</accession>
<name>A0A1I0QQT4_9BACT</name>
<dbReference type="GeneID" id="99987291"/>
<gene>
    <name evidence="1" type="ORF">SAMN05216290_2597</name>
</gene>
<keyword evidence="2" id="KW-1185">Reference proteome</keyword>
<dbReference type="STRING" id="1267423.SAMN05216290_2597"/>
<dbReference type="RefSeq" id="WP_090258995.1">
    <property type="nucleotide sequence ID" value="NZ_FOIR01000002.1"/>
</dbReference>
<reference evidence="2" key="1">
    <citation type="submission" date="2016-10" db="EMBL/GenBank/DDBJ databases">
        <authorList>
            <person name="Varghese N."/>
            <person name="Submissions S."/>
        </authorList>
    </citation>
    <scope>NUCLEOTIDE SEQUENCE [LARGE SCALE GENOMIC DNA]</scope>
    <source>
        <strain evidence="2">CGMCC 1.12402</strain>
    </source>
</reference>
<evidence type="ECO:0000313" key="1">
    <source>
        <dbReference type="EMBL" id="SEW29862.1"/>
    </source>
</evidence>
<evidence type="ECO:0000313" key="2">
    <source>
        <dbReference type="Proteomes" id="UP000199437"/>
    </source>
</evidence>
<organism evidence="1 2">
    <name type="scientific">Roseivirga pacifica</name>
    <dbReference type="NCBI Taxonomy" id="1267423"/>
    <lineage>
        <taxon>Bacteria</taxon>
        <taxon>Pseudomonadati</taxon>
        <taxon>Bacteroidota</taxon>
        <taxon>Cytophagia</taxon>
        <taxon>Cytophagales</taxon>
        <taxon>Roseivirgaceae</taxon>
        <taxon>Roseivirga</taxon>
    </lineage>
</organism>
<dbReference type="OrthoDB" id="282517at2"/>
<dbReference type="Proteomes" id="UP000199437">
    <property type="component" value="Unassembled WGS sequence"/>
</dbReference>
<dbReference type="EMBL" id="FOIR01000002">
    <property type="protein sequence ID" value="SEW29862.1"/>
    <property type="molecule type" value="Genomic_DNA"/>
</dbReference>
<proteinExistence type="predicted"/>